<protein>
    <recommendedName>
        <fullName evidence="1">Transposase IS204/IS1001/IS1096/IS1165 DDE domain-containing protein</fullName>
    </recommendedName>
</protein>
<dbReference type="NCBIfam" id="NF033550">
    <property type="entry name" value="transpos_ISL3"/>
    <property type="match status" value="1"/>
</dbReference>
<dbReference type="AlphaFoldDB" id="A0A1Y2SWF9"/>
<dbReference type="RefSeq" id="WP_086107232.1">
    <property type="nucleotide sequence ID" value="NZ_NEKB01000030.1"/>
</dbReference>
<dbReference type="Proteomes" id="UP000243540">
    <property type="component" value="Unassembled WGS sequence"/>
</dbReference>
<gene>
    <name evidence="2" type="ORF">B9T39_07700</name>
</gene>
<feature type="domain" description="Transposase IS204/IS1001/IS1096/IS1165 DDE" evidence="1">
    <location>
        <begin position="137"/>
        <end position="390"/>
    </location>
</feature>
<dbReference type="InterPro" id="IPR002560">
    <property type="entry name" value="Transposase_DDE"/>
</dbReference>
<organism evidence="2 3">
    <name type="scientific">Alloscardovia macacae</name>
    <dbReference type="NCBI Taxonomy" id="1160091"/>
    <lineage>
        <taxon>Bacteria</taxon>
        <taxon>Bacillati</taxon>
        <taxon>Actinomycetota</taxon>
        <taxon>Actinomycetes</taxon>
        <taxon>Bifidobacteriales</taxon>
        <taxon>Bifidobacteriaceae</taxon>
        <taxon>Alloscardovia</taxon>
    </lineage>
</organism>
<dbReference type="InterPro" id="IPR047951">
    <property type="entry name" value="Transpos_ISL3"/>
</dbReference>
<comment type="caution">
    <text evidence="2">The sequence shown here is derived from an EMBL/GenBank/DDBJ whole genome shotgun (WGS) entry which is preliminary data.</text>
</comment>
<dbReference type="PANTHER" id="PTHR33498:SF1">
    <property type="entry name" value="TRANSPOSASE FOR INSERTION SEQUENCE ELEMENT IS1557"/>
    <property type="match status" value="1"/>
</dbReference>
<dbReference type="Pfam" id="PF01610">
    <property type="entry name" value="DDE_Tnp_ISL3"/>
    <property type="match status" value="1"/>
</dbReference>
<proteinExistence type="predicted"/>
<evidence type="ECO:0000313" key="2">
    <source>
        <dbReference type="EMBL" id="OTA27915.1"/>
    </source>
</evidence>
<dbReference type="PANTHER" id="PTHR33498">
    <property type="entry name" value="TRANSPOSASE FOR INSERTION SEQUENCE ELEMENT IS1557"/>
    <property type="match status" value="1"/>
</dbReference>
<evidence type="ECO:0000313" key="3">
    <source>
        <dbReference type="Proteomes" id="UP000243540"/>
    </source>
</evidence>
<name>A0A1Y2SWF9_9BIFI</name>
<evidence type="ECO:0000259" key="1">
    <source>
        <dbReference type="Pfam" id="PF01610"/>
    </source>
</evidence>
<dbReference type="EMBL" id="NEKC01000030">
    <property type="protein sequence ID" value="OTA27915.1"/>
    <property type="molecule type" value="Genomic_DNA"/>
</dbReference>
<reference evidence="2 3" key="1">
    <citation type="submission" date="2017-04" db="EMBL/GenBank/DDBJ databases">
        <title>Draft genome sequences of Alloscardovia macacae UMA81211 and UMA81212 isolated from the feces of a rhesus macaque (Macaca mulatta).</title>
        <authorList>
            <person name="Albert K."/>
            <person name="Sela D.A."/>
        </authorList>
    </citation>
    <scope>NUCLEOTIDE SEQUENCE [LARGE SCALE GENOMIC DNA]</scope>
    <source>
        <strain evidence="2 3">UMA81212</strain>
    </source>
</reference>
<sequence>MRAGLWVIDCQKTQRDPACGVCGCLEPRIRSSRIRWITHTPIGQCGVVLRIRVRLYECVHCWSTWSENLDRVAAPGRQLSFAAIWWAIAEISWKSKSIRACALDLYCSWATVNTAVLETTDSILVTDPTRLDGVRVLGVDEHVWRHTSTGSRYVTVLVDLTGLRSGKSARLLDMIEGRSEHVVSSWLAGQSRAFRDNIQVVAMDAFTGFKNASAAQLPHACDVMDPFHVVKLAADKVSQVRCRLQREETGQRGTKNDPLYRHRRSLLKSQWLRTDKQALAVKKLLNAYPSLKLAHDVYQRIIDCYREKNRKKARRALRELIDALAQKGSSPHCPELATLGRTLAKRRDDVLAYFTFAKSSNGPTEAINGRLETLRGIALGFRQPENYRLRSLLHSGGFTQTIRAHIHTTLHTPYTQK</sequence>
<dbReference type="OrthoDB" id="3255666at2"/>
<accession>A0A1Y2SWF9</accession>